<evidence type="ECO:0000313" key="2">
    <source>
        <dbReference type="EMBL" id="KAK3287173.1"/>
    </source>
</evidence>
<dbReference type="AlphaFoldDB" id="A0AAE0GZR1"/>
<accession>A0AAE0GZR1</accession>
<proteinExistence type="predicted"/>
<name>A0AAE0GZR1_9CHLO</name>
<evidence type="ECO:0000313" key="3">
    <source>
        <dbReference type="Proteomes" id="UP001190700"/>
    </source>
</evidence>
<sequence length="330" mass="36747">MDLPPGKVHVPPGHTWLSARDAKTPTEEIHMLPEGVSAPKGYRQVLAAPDAADWLESIQGELEALVQIKGALLMVKEQDLPAGVKLLDMSLIQKVKLDKHRQLQKRKARVSVRGHKQEYGVDYLDTFAPCTQLSSVSIVFVSSLNLGQVVYRGWRMDVKTAFLNSTLNEDLCVRLPRGLEYGGCTCAKLLTAVYGLKQADKEWFDTSDAFIMGYDQRMRRSEFEPCRYFIRNAELAVIILAYVDDYIIATDSKDWYDTFVLAFHSRYACKDLGVLDVVMGIGVRWGSGAAYLSQTGYITQMIDACRLRDAKPAALPMASALSLPDGKDSS</sequence>
<organism evidence="2 3">
    <name type="scientific">Cymbomonas tetramitiformis</name>
    <dbReference type="NCBI Taxonomy" id="36881"/>
    <lineage>
        <taxon>Eukaryota</taxon>
        <taxon>Viridiplantae</taxon>
        <taxon>Chlorophyta</taxon>
        <taxon>Pyramimonadophyceae</taxon>
        <taxon>Pyramimonadales</taxon>
        <taxon>Pyramimonadaceae</taxon>
        <taxon>Cymbomonas</taxon>
    </lineage>
</organism>
<dbReference type="InterPro" id="IPR013103">
    <property type="entry name" value="RVT_2"/>
</dbReference>
<dbReference type="Pfam" id="PF07727">
    <property type="entry name" value="RVT_2"/>
    <property type="match status" value="1"/>
</dbReference>
<evidence type="ECO:0000259" key="1">
    <source>
        <dbReference type="Pfam" id="PF07727"/>
    </source>
</evidence>
<dbReference type="EMBL" id="LGRX02000978">
    <property type="protein sequence ID" value="KAK3287173.1"/>
    <property type="molecule type" value="Genomic_DNA"/>
</dbReference>
<reference evidence="2 3" key="1">
    <citation type="journal article" date="2015" name="Genome Biol. Evol.">
        <title>Comparative Genomics of a Bacterivorous Green Alga Reveals Evolutionary Causalities and Consequences of Phago-Mixotrophic Mode of Nutrition.</title>
        <authorList>
            <person name="Burns J.A."/>
            <person name="Paasch A."/>
            <person name="Narechania A."/>
            <person name="Kim E."/>
        </authorList>
    </citation>
    <scope>NUCLEOTIDE SEQUENCE [LARGE SCALE GENOMIC DNA]</scope>
    <source>
        <strain evidence="2 3">PLY_AMNH</strain>
    </source>
</reference>
<dbReference type="Proteomes" id="UP001190700">
    <property type="component" value="Unassembled WGS sequence"/>
</dbReference>
<feature type="domain" description="Reverse transcriptase Ty1/copia-type" evidence="1">
    <location>
        <begin position="79"/>
        <end position="318"/>
    </location>
</feature>
<protein>
    <recommendedName>
        <fullName evidence="1">Reverse transcriptase Ty1/copia-type domain-containing protein</fullName>
    </recommendedName>
</protein>
<gene>
    <name evidence="2" type="ORF">CYMTET_5303</name>
</gene>
<keyword evidence="3" id="KW-1185">Reference proteome</keyword>
<comment type="caution">
    <text evidence="2">The sequence shown here is derived from an EMBL/GenBank/DDBJ whole genome shotgun (WGS) entry which is preliminary data.</text>
</comment>